<evidence type="ECO:0000256" key="1">
    <source>
        <dbReference type="ARBA" id="ARBA00004141"/>
    </source>
</evidence>
<dbReference type="OrthoDB" id="6379988at2759"/>
<dbReference type="InterPro" id="IPR001902">
    <property type="entry name" value="SLC26A/SulP_fam"/>
</dbReference>
<keyword evidence="4 5" id="KW-0472">Membrane</keyword>
<evidence type="ECO:0000256" key="4">
    <source>
        <dbReference type="ARBA" id="ARBA00023136"/>
    </source>
</evidence>
<organism evidence="7 8">
    <name type="scientific">Daphnia pulex</name>
    <name type="common">Water flea</name>
    <dbReference type="NCBI Taxonomy" id="6669"/>
    <lineage>
        <taxon>Eukaryota</taxon>
        <taxon>Metazoa</taxon>
        <taxon>Ecdysozoa</taxon>
        <taxon>Arthropoda</taxon>
        <taxon>Crustacea</taxon>
        <taxon>Branchiopoda</taxon>
        <taxon>Diplostraca</taxon>
        <taxon>Cladocera</taxon>
        <taxon>Anomopoda</taxon>
        <taxon>Daphniidae</taxon>
        <taxon>Daphnia</taxon>
    </lineage>
</organism>
<dbReference type="GO" id="GO:0015116">
    <property type="term" value="F:sulfate transmembrane transporter activity"/>
    <property type="evidence" value="ECO:0000318"/>
    <property type="project" value="GO_Central"/>
</dbReference>
<dbReference type="PROSITE" id="PS50801">
    <property type="entry name" value="STAS"/>
    <property type="match status" value="1"/>
</dbReference>
<dbReference type="PANTHER" id="PTHR11814">
    <property type="entry name" value="SULFATE TRANSPORTER"/>
    <property type="match status" value="1"/>
</dbReference>
<evidence type="ECO:0000313" key="7">
    <source>
        <dbReference type="EMBL" id="EFX77930.1"/>
    </source>
</evidence>
<feature type="transmembrane region" description="Helical" evidence="5">
    <location>
        <begin position="172"/>
        <end position="195"/>
    </location>
</feature>
<evidence type="ECO:0000256" key="3">
    <source>
        <dbReference type="ARBA" id="ARBA00022989"/>
    </source>
</evidence>
<evidence type="ECO:0000256" key="2">
    <source>
        <dbReference type="ARBA" id="ARBA00022692"/>
    </source>
</evidence>
<keyword evidence="2 5" id="KW-0812">Transmembrane</keyword>
<dbReference type="GO" id="GO:1902476">
    <property type="term" value="P:chloride transmembrane transport"/>
    <property type="evidence" value="ECO:0000318"/>
    <property type="project" value="GO_Central"/>
</dbReference>
<gene>
    <name evidence="7" type="ORF">DAPPUDRAFT_105542</name>
</gene>
<dbReference type="InterPro" id="IPR002645">
    <property type="entry name" value="STAS_dom"/>
</dbReference>
<dbReference type="AlphaFoldDB" id="E9GR16"/>
<dbReference type="FunFam" id="3.30.750.24:FF:000096">
    <property type="entry name" value="Uncharacterized protein"/>
    <property type="match status" value="1"/>
</dbReference>
<dbReference type="eggNOG" id="KOG0236">
    <property type="taxonomic scope" value="Eukaryota"/>
</dbReference>
<dbReference type="GO" id="GO:1902358">
    <property type="term" value="P:sulfate transmembrane transport"/>
    <property type="evidence" value="ECO:0000318"/>
    <property type="project" value="GO_Central"/>
</dbReference>
<dbReference type="InterPro" id="IPR011547">
    <property type="entry name" value="SLC26A/SulP_dom"/>
</dbReference>
<dbReference type="SUPFAM" id="SSF52091">
    <property type="entry name" value="SpoIIaa-like"/>
    <property type="match status" value="1"/>
</dbReference>
<dbReference type="STRING" id="6669.E9GR16"/>
<proteinExistence type="predicted"/>
<name>E9GR16_DAPPU</name>
<dbReference type="PhylomeDB" id="E9GR16"/>
<comment type="subcellular location">
    <subcellularLocation>
        <location evidence="1">Membrane</location>
        <topology evidence="1">Multi-pass membrane protein</topology>
    </subcellularLocation>
</comment>
<keyword evidence="8" id="KW-1185">Reference proteome</keyword>
<dbReference type="Pfam" id="PF00916">
    <property type="entry name" value="Sulfate_transp"/>
    <property type="match status" value="1"/>
</dbReference>
<evidence type="ECO:0000313" key="8">
    <source>
        <dbReference type="Proteomes" id="UP000000305"/>
    </source>
</evidence>
<evidence type="ECO:0000256" key="5">
    <source>
        <dbReference type="SAM" id="Phobius"/>
    </source>
</evidence>
<protein>
    <recommendedName>
        <fullName evidence="6">STAS domain-containing protein</fullName>
    </recommendedName>
</protein>
<dbReference type="KEGG" id="dpx:DAPPUDRAFT_105542"/>
<dbReference type="InParanoid" id="E9GR16"/>
<feature type="domain" description="STAS" evidence="6">
    <location>
        <begin position="278"/>
        <end position="361"/>
    </location>
</feature>
<dbReference type="EMBL" id="GL732559">
    <property type="protein sequence ID" value="EFX77930.1"/>
    <property type="molecule type" value="Genomic_DNA"/>
</dbReference>
<sequence>MKRAVEHSNNGDSTFPIEESKVNNLKSMGTCYEWKRKARSKVKGACTVELPRRRFPILKWIPSYNWDFADYDVINGITVGLTTNPQGIAYAAVAGLPLQVGPYIQAGIPPFGLPSFSVNRTTGNTTVVLGFSDICLELGAAIGLIPLMAILEQVAIAKAFANGKRTDATQEIIALGVGTILGSLFSSIPVTASFGRSSVQAASGAKIPLTNIYGGVLVLLALGFLMPSLAYIPKAILASVIIMSVIFMVELEELKPMWKSRRESGASWQGNEVTEERVIVKADSILYFPGVENFRRALNEASEVDAEGRSPCLMVDLSNLAEIDYSVLKMLVSVASECHKKQSVLHFANATPKVAQSISSTLPSADIAFLPKVMSSWFNEQPYGKPYISYDWNPFHSVKVDEDDVTNEIQMEEIAA</sequence>
<dbReference type="Gene3D" id="3.30.750.24">
    <property type="entry name" value="STAS domain"/>
    <property type="match status" value="1"/>
</dbReference>
<dbReference type="Proteomes" id="UP000000305">
    <property type="component" value="Unassembled WGS sequence"/>
</dbReference>
<dbReference type="InterPro" id="IPR036513">
    <property type="entry name" value="STAS_dom_sf"/>
</dbReference>
<dbReference type="HOGENOM" id="CLU_661003_0_0_1"/>
<dbReference type="Pfam" id="PF01740">
    <property type="entry name" value="STAS"/>
    <property type="match status" value="1"/>
</dbReference>
<keyword evidence="3 5" id="KW-1133">Transmembrane helix</keyword>
<evidence type="ECO:0000259" key="6">
    <source>
        <dbReference type="PROSITE" id="PS50801"/>
    </source>
</evidence>
<feature type="transmembrane region" description="Helical" evidence="5">
    <location>
        <begin position="207"/>
        <end position="225"/>
    </location>
</feature>
<accession>E9GR16</accession>
<dbReference type="CDD" id="cd07042">
    <property type="entry name" value="STAS_SulP_like_sulfate_transporter"/>
    <property type="match status" value="1"/>
</dbReference>
<reference evidence="7 8" key="1">
    <citation type="journal article" date="2011" name="Science">
        <title>The ecoresponsive genome of Daphnia pulex.</title>
        <authorList>
            <person name="Colbourne J.K."/>
            <person name="Pfrender M.E."/>
            <person name="Gilbert D."/>
            <person name="Thomas W.K."/>
            <person name="Tucker A."/>
            <person name="Oakley T.H."/>
            <person name="Tokishita S."/>
            <person name="Aerts A."/>
            <person name="Arnold G.J."/>
            <person name="Basu M.K."/>
            <person name="Bauer D.J."/>
            <person name="Caceres C.E."/>
            <person name="Carmel L."/>
            <person name="Casola C."/>
            <person name="Choi J.H."/>
            <person name="Detter J.C."/>
            <person name="Dong Q."/>
            <person name="Dusheyko S."/>
            <person name="Eads B.D."/>
            <person name="Frohlich T."/>
            <person name="Geiler-Samerotte K.A."/>
            <person name="Gerlach D."/>
            <person name="Hatcher P."/>
            <person name="Jogdeo S."/>
            <person name="Krijgsveld J."/>
            <person name="Kriventseva E.V."/>
            <person name="Kultz D."/>
            <person name="Laforsch C."/>
            <person name="Lindquist E."/>
            <person name="Lopez J."/>
            <person name="Manak J.R."/>
            <person name="Muller J."/>
            <person name="Pangilinan J."/>
            <person name="Patwardhan R.P."/>
            <person name="Pitluck S."/>
            <person name="Pritham E.J."/>
            <person name="Rechtsteiner A."/>
            <person name="Rho M."/>
            <person name="Rogozin I.B."/>
            <person name="Sakarya O."/>
            <person name="Salamov A."/>
            <person name="Schaack S."/>
            <person name="Shapiro H."/>
            <person name="Shiga Y."/>
            <person name="Skalitzky C."/>
            <person name="Smith Z."/>
            <person name="Souvorov A."/>
            <person name="Sung W."/>
            <person name="Tang Z."/>
            <person name="Tsuchiya D."/>
            <person name="Tu H."/>
            <person name="Vos H."/>
            <person name="Wang M."/>
            <person name="Wolf Y.I."/>
            <person name="Yamagata H."/>
            <person name="Yamada T."/>
            <person name="Ye Y."/>
            <person name="Shaw J.R."/>
            <person name="Andrews J."/>
            <person name="Crease T.J."/>
            <person name="Tang H."/>
            <person name="Lucas S.M."/>
            <person name="Robertson H.M."/>
            <person name="Bork P."/>
            <person name="Koonin E.V."/>
            <person name="Zdobnov E.M."/>
            <person name="Grigoriev I.V."/>
            <person name="Lynch M."/>
            <person name="Boore J.L."/>
        </authorList>
    </citation>
    <scope>NUCLEOTIDE SEQUENCE [LARGE SCALE GENOMIC DNA]</scope>
</reference>
<dbReference type="GO" id="GO:0005886">
    <property type="term" value="C:plasma membrane"/>
    <property type="evidence" value="ECO:0000318"/>
    <property type="project" value="GO_Central"/>
</dbReference>